<keyword evidence="1" id="KW-0762">Sugar transport</keyword>
<name>A0AC61R984_9FIRM</name>
<dbReference type="Proteomes" id="UP000308836">
    <property type="component" value="Unassembled WGS sequence"/>
</dbReference>
<comment type="caution">
    <text evidence="1">The sequence shown here is derived from an EMBL/GenBank/DDBJ whole genome shotgun (WGS) entry which is preliminary data.</text>
</comment>
<organism evidence="1 2">
    <name type="scientific">Dubosiella muris</name>
    <dbReference type="NCBI Taxonomy" id="3038133"/>
    <lineage>
        <taxon>Bacteria</taxon>
        <taxon>Bacillati</taxon>
        <taxon>Bacillota</taxon>
        <taxon>Erysipelotrichia</taxon>
        <taxon>Erysipelotrichales</taxon>
        <taxon>Erysipelotrichaceae</taxon>
        <taxon>Dubosiella</taxon>
    </lineage>
</organism>
<sequence length="100" mass="11180">MKILLICVGGMSSSVLMERMRQYAAEHDEPLTIEAVGEMGHAYEKVAGEYDVILMAPQAGYRKKDVMKRVSIPVDVIDMAAYGRADCAKVFEQARRLLDK</sequence>
<protein>
    <submittedName>
        <fullName evidence="1">PTS sugar transporter subunit IIB</fullName>
    </submittedName>
</protein>
<accession>A0AC61R984</accession>
<proteinExistence type="predicted"/>
<keyword evidence="2" id="KW-1185">Reference proteome</keyword>
<reference evidence="1" key="1">
    <citation type="submission" date="2019-04" db="EMBL/GenBank/DDBJ databases">
        <title>Microbes associate with the intestines of laboratory mice.</title>
        <authorList>
            <person name="Navarre W."/>
            <person name="Wong E."/>
            <person name="Huang K."/>
            <person name="Tropini C."/>
            <person name="Ng K."/>
            <person name="Yu B."/>
        </authorList>
    </citation>
    <scope>NUCLEOTIDE SEQUENCE</scope>
    <source>
        <strain evidence="1">NM09_H32</strain>
    </source>
</reference>
<evidence type="ECO:0000313" key="2">
    <source>
        <dbReference type="Proteomes" id="UP000308836"/>
    </source>
</evidence>
<evidence type="ECO:0000313" key="1">
    <source>
        <dbReference type="EMBL" id="TGY66609.1"/>
    </source>
</evidence>
<gene>
    <name evidence="1" type="ORF">E5336_03515</name>
</gene>
<dbReference type="EMBL" id="SRYG01000005">
    <property type="protein sequence ID" value="TGY66609.1"/>
    <property type="molecule type" value="Genomic_DNA"/>
</dbReference>
<keyword evidence="1" id="KW-0813">Transport</keyword>